<dbReference type="EnsemblPlants" id="LPERR08G06780.1">
    <property type="protein sequence ID" value="LPERR08G06780.1"/>
    <property type="gene ID" value="LPERR08G06780"/>
</dbReference>
<reference evidence="2" key="3">
    <citation type="submission" date="2015-04" db="UniProtKB">
        <authorList>
            <consortium name="EnsemblPlants"/>
        </authorList>
    </citation>
    <scope>IDENTIFICATION</scope>
</reference>
<dbReference type="Gramene" id="LPERR08G06780.1">
    <property type="protein sequence ID" value="LPERR08G06780.1"/>
    <property type="gene ID" value="LPERR08G06780"/>
</dbReference>
<feature type="compositionally biased region" description="Basic residues" evidence="1">
    <location>
        <begin position="1"/>
        <end position="16"/>
    </location>
</feature>
<dbReference type="AlphaFoldDB" id="A0A0D9X5T7"/>
<protein>
    <submittedName>
        <fullName evidence="2">Uncharacterized protein</fullName>
    </submittedName>
</protein>
<dbReference type="Proteomes" id="UP000032180">
    <property type="component" value="Chromosome 8"/>
</dbReference>
<evidence type="ECO:0000256" key="1">
    <source>
        <dbReference type="SAM" id="MobiDB-lite"/>
    </source>
</evidence>
<organism evidence="2 3">
    <name type="scientific">Leersia perrieri</name>
    <dbReference type="NCBI Taxonomy" id="77586"/>
    <lineage>
        <taxon>Eukaryota</taxon>
        <taxon>Viridiplantae</taxon>
        <taxon>Streptophyta</taxon>
        <taxon>Embryophyta</taxon>
        <taxon>Tracheophyta</taxon>
        <taxon>Spermatophyta</taxon>
        <taxon>Magnoliopsida</taxon>
        <taxon>Liliopsida</taxon>
        <taxon>Poales</taxon>
        <taxon>Poaceae</taxon>
        <taxon>BOP clade</taxon>
        <taxon>Oryzoideae</taxon>
        <taxon>Oryzeae</taxon>
        <taxon>Oryzinae</taxon>
        <taxon>Leersia</taxon>
    </lineage>
</organism>
<keyword evidence="3" id="KW-1185">Reference proteome</keyword>
<sequence>MWRRGHHGLQRMRRFSSRTTSLHPDHPRTRRPHRFPSLDDRITPPCRWTTRRPREVQAPLTGFTSPPAEPIRWPPLPPRHGSDPLAIVYSSASTPLCLPRSIPHGSAIVATEVGLAGFGCPSHPTATNREATTHRGEQGGGGIWMTFNHQYNSGGVAPQETWDVLSYARSNAGIN</sequence>
<dbReference type="HOGENOM" id="CLU_1534745_0_0_1"/>
<name>A0A0D9X5T7_9ORYZ</name>
<evidence type="ECO:0000313" key="3">
    <source>
        <dbReference type="Proteomes" id="UP000032180"/>
    </source>
</evidence>
<reference evidence="2 3" key="1">
    <citation type="submission" date="2012-08" db="EMBL/GenBank/DDBJ databases">
        <title>Oryza genome evolution.</title>
        <authorList>
            <person name="Wing R.A."/>
        </authorList>
    </citation>
    <scope>NUCLEOTIDE SEQUENCE</scope>
</reference>
<accession>A0A0D9X5T7</accession>
<feature type="region of interest" description="Disordered" evidence="1">
    <location>
        <begin position="1"/>
        <end position="47"/>
    </location>
</feature>
<proteinExistence type="predicted"/>
<reference evidence="3" key="2">
    <citation type="submission" date="2013-12" db="EMBL/GenBank/DDBJ databases">
        <authorList>
            <person name="Yu Y."/>
            <person name="Lee S."/>
            <person name="de Baynast K."/>
            <person name="Wissotski M."/>
            <person name="Liu L."/>
            <person name="Talag J."/>
            <person name="Goicoechea J."/>
            <person name="Angelova A."/>
            <person name="Jetty R."/>
            <person name="Kudrna D."/>
            <person name="Golser W."/>
            <person name="Rivera L."/>
            <person name="Zhang J."/>
            <person name="Wing R."/>
        </authorList>
    </citation>
    <scope>NUCLEOTIDE SEQUENCE</scope>
</reference>
<evidence type="ECO:0000313" key="2">
    <source>
        <dbReference type="EnsemblPlants" id="LPERR08G06780.1"/>
    </source>
</evidence>